<dbReference type="EMBL" id="WJIE01000006">
    <property type="protein sequence ID" value="MRG94870.1"/>
    <property type="molecule type" value="Genomic_DNA"/>
</dbReference>
<sequence length="467" mass="50061">MKALLGLRRAACVVTFALAALGNAGCAGHEVRVRDSLIALDRGSMEQAVASLDRELGVKKPGEIPAVTRDEALLLLDRGSIHLAMGKYEQASRDLGAADQAIEVLDLSTSKAADIGRYVFSDDAGPYKAPAYEKLLLNTLNMMSYLARHDLNGARVEARRLVVMQKYLESVGDEGALLGLGSLLAGFTYEKSKQRDEALLHYDEALAYTKYRSLRDPLRALTRGQKTTTHEEVDALVAGAEPLAPVEETGEAEIVVVMGYGRVPPKTPVRIPIGMAMQIVGHELSPMERRDVDALVMQGAVAWINYPTLGQGRGGYEVPKASLGAEPLALEQALDVEGEVRSAWHKREGTLVLAAITRLLARTAASVAVAGATTAGINAAQDDRRRGDGTAAAVGMLLGFATSLTMSALDTPDTRSWATLPARIAIARTRVPAGTHMITLEARGQRRTFDVKVDAGGWALVPFFVLR</sequence>
<dbReference type="RefSeq" id="WP_153821666.1">
    <property type="nucleotide sequence ID" value="NZ_WJIE01000006.1"/>
</dbReference>
<evidence type="ECO:0000313" key="3">
    <source>
        <dbReference type="Proteomes" id="UP000440224"/>
    </source>
</evidence>
<evidence type="ECO:0000256" key="1">
    <source>
        <dbReference type="SAM" id="SignalP"/>
    </source>
</evidence>
<accession>A0A6N7PWS0</accession>
<dbReference type="Proteomes" id="UP000440224">
    <property type="component" value="Unassembled WGS sequence"/>
</dbReference>
<feature type="signal peptide" evidence="1">
    <location>
        <begin position="1"/>
        <end position="19"/>
    </location>
</feature>
<feature type="chain" id="PRO_5026798549" description="Tetratricopeptide repeat protein" evidence="1">
    <location>
        <begin position="20"/>
        <end position="467"/>
    </location>
</feature>
<organism evidence="2 3">
    <name type="scientific">Polyangium spumosum</name>
    <dbReference type="NCBI Taxonomy" id="889282"/>
    <lineage>
        <taxon>Bacteria</taxon>
        <taxon>Pseudomonadati</taxon>
        <taxon>Myxococcota</taxon>
        <taxon>Polyangia</taxon>
        <taxon>Polyangiales</taxon>
        <taxon>Polyangiaceae</taxon>
        <taxon>Polyangium</taxon>
    </lineage>
</organism>
<dbReference type="Gene3D" id="1.25.40.10">
    <property type="entry name" value="Tetratricopeptide repeat domain"/>
    <property type="match status" value="1"/>
</dbReference>
<protein>
    <recommendedName>
        <fullName evidence="4">Tetratricopeptide repeat protein</fullName>
    </recommendedName>
</protein>
<evidence type="ECO:0008006" key="4">
    <source>
        <dbReference type="Google" id="ProtNLM"/>
    </source>
</evidence>
<dbReference type="AlphaFoldDB" id="A0A6N7PWS0"/>
<keyword evidence="1" id="KW-0732">Signal</keyword>
<name>A0A6N7PWS0_9BACT</name>
<proteinExistence type="predicted"/>
<dbReference type="SUPFAM" id="SSF48452">
    <property type="entry name" value="TPR-like"/>
    <property type="match status" value="1"/>
</dbReference>
<dbReference type="InterPro" id="IPR011990">
    <property type="entry name" value="TPR-like_helical_dom_sf"/>
</dbReference>
<comment type="caution">
    <text evidence="2">The sequence shown here is derived from an EMBL/GenBank/DDBJ whole genome shotgun (WGS) entry which is preliminary data.</text>
</comment>
<evidence type="ECO:0000313" key="2">
    <source>
        <dbReference type="EMBL" id="MRG94870.1"/>
    </source>
</evidence>
<dbReference type="OrthoDB" id="9769023at2"/>
<keyword evidence="3" id="KW-1185">Reference proteome</keyword>
<reference evidence="2 3" key="1">
    <citation type="submission" date="2019-10" db="EMBL/GenBank/DDBJ databases">
        <title>A soil myxobacterium in the family Polyangiaceae.</title>
        <authorList>
            <person name="Li Y."/>
            <person name="Wang J."/>
        </authorList>
    </citation>
    <scope>NUCLEOTIDE SEQUENCE [LARGE SCALE GENOMIC DNA]</scope>
    <source>
        <strain evidence="2 3">DSM 14734</strain>
    </source>
</reference>
<gene>
    <name evidence="2" type="ORF">GF068_23540</name>
</gene>